<dbReference type="InterPro" id="IPR045851">
    <property type="entry name" value="AMP-bd_C_sf"/>
</dbReference>
<dbReference type="NCBIfam" id="TIGR01733">
    <property type="entry name" value="AA-adenyl-dom"/>
    <property type="match status" value="1"/>
</dbReference>
<proteinExistence type="predicted"/>
<dbReference type="SMART" id="SM00823">
    <property type="entry name" value="PKS_PP"/>
    <property type="match status" value="1"/>
</dbReference>
<dbReference type="PROSITE" id="PS00455">
    <property type="entry name" value="AMP_BINDING"/>
    <property type="match status" value="1"/>
</dbReference>
<evidence type="ECO:0000259" key="4">
    <source>
        <dbReference type="PROSITE" id="PS50075"/>
    </source>
</evidence>
<dbReference type="InterPro" id="IPR023213">
    <property type="entry name" value="CAT-like_dom_sf"/>
</dbReference>
<dbReference type="Proteomes" id="UP001344906">
    <property type="component" value="Unassembled WGS sequence"/>
</dbReference>
<dbReference type="PANTHER" id="PTHR45527:SF1">
    <property type="entry name" value="FATTY ACID SYNTHASE"/>
    <property type="match status" value="1"/>
</dbReference>
<dbReference type="Gene3D" id="3.30.559.10">
    <property type="entry name" value="Chloramphenicol acetyltransferase-like domain"/>
    <property type="match status" value="1"/>
</dbReference>
<dbReference type="Pfam" id="PF00550">
    <property type="entry name" value="PP-binding"/>
    <property type="match status" value="1"/>
</dbReference>
<dbReference type="SUPFAM" id="SSF52777">
    <property type="entry name" value="CoA-dependent acyltransferases"/>
    <property type="match status" value="2"/>
</dbReference>
<comment type="cofactor">
    <cofactor evidence="1">
        <name>pantetheine 4'-phosphate</name>
        <dbReference type="ChEBI" id="CHEBI:47942"/>
    </cofactor>
</comment>
<feature type="domain" description="Carrier" evidence="4">
    <location>
        <begin position="998"/>
        <end position="1073"/>
    </location>
</feature>
<dbReference type="Pfam" id="PF13193">
    <property type="entry name" value="AMP-binding_C"/>
    <property type="match status" value="1"/>
</dbReference>
<dbReference type="Pfam" id="PF00668">
    <property type="entry name" value="Condensation"/>
    <property type="match status" value="1"/>
</dbReference>
<keyword evidence="2" id="KW-0596">Phosphopantetheine</keyword>
<dbReference type="InterPro" id="IPR009081">
    <property type="entry name" value="PP-bd_ACP"/>
</dbReference>
<dbReference type="Gene3D" id="3.30.300.30">
    <property type="match status" value="1"/>
</dbReference>
<name>A0ABQ6FPB9_9CHLR</name>
<dbReference type="Gene3D" id="3.40.50.980">
    <property type="match status" value="2"/>
</dbReference>
<evidence type="ECO:0000256" key="1">
    <source>
        <dbReference type="ARBA" id="ARBA00001957"/>
    </source>
</evidence>
<dbReference type="InterPro" id="IPR020806">
    <property type="entry name" value="PKS_PP-bd"/>
</dbReference>
<dbReference type="Gene3D" id="3.30.559.30">
    <property type="entry name" value="Nonribosomal peptide synthetase, condensation domain"/>
    <property type="match status" value="1"/>
</dbReference>
<dbReference type="InterPro" id="IPR036736">
    <property type="entry name" value="ACP-like_sf"/>
</dbReference>
<evidence type="ECO:0000256" key="3">
    <source>
        <dbReference type="ARBA" id="ARBA00022553"/>
    </source>
</evidence>
<dbReference type="CDD" id="cd12116">
    <property type="entry name" value="A_NRPS_Ta1_like"/>
    <property type="match status" value="1"/>
</dbReference>
<evidence type="ECO:0000313" key="5">
    <source>
        <dbReference type="EMBL" id="GLV55535.1"/>
    </source>
</evidence>
<dbReference type="Pfam" id="PF00501">
    <property type="entry name" value="AMP-binding"/>
    <property type="match status" value="1"/>
</dbReference>
<protein>
    <recommendedName>
        <fullName evidence="4">Carrier domain-containing protein</fullName>
    </recommendedName>
</protein>
<dbReference type="Gene3D" id="2.30.38.10">
    <property type="entry name" value="Luciferase, Domain 3"/>
    <property type="match status" value="1"/>
</dbReference>
<comment type="caution">
    <text evidence="5">The sequence shown here is derived from an EMBL/GenBank/DDBJ whole genome shotgun (WGS) entry which is preliminary data.</text>
</comment>
<dbReference type="PROSITE" id="PS50075">
    <property type="entry name" value="CARRIER"/>
    <property type="match status" value="1"/>
</dbReference>
<dbReference type="CDD" id="cd19531">
    <property type="entry name" value="LCL_NRPS-like"/>
    <property type="match status" value="1"/>
</dbReference>
<dbReference type="InterPro" id="IPR010071">
    <property type="entry name" value="AA_adenyl_dom"/>
</dbReference>
<dbReference type="InterPro" id="IPR000873">
    <property type="entry name" value="AMP-dep_synth/lig_dom"/>
</dbReference>
<dbReference type="EMBL" id="BSRI01000001">
    <property type="protein sequence ID" value="GLV55535.1"/>
    <property type="molecule type" value="Genomic_DNA"/>
</dbReference>
<evidence type="ECO:0000256" key="2">
    <source>
        <dbReference type="ARBA" id="ARBA00022450"/>
    </source>
</evidence>
<dbReference type="SUPFAM" id="SSF56801">
    <property type="entry name" value="Acetyl-CoA synthetase-like"/>
    <property type="match status" value="1"/>
</dbReference>
<evidence type="ECO:0000313" key="6">
    <source>
        <dbReference type="Proteomes" id="UP001344906"/>
    </source>
</evidence>
<dbReference type="InterPro" id="IPR029058">
    <property type="entry name" value="AB_hydrolase_fold"/>
</dbReference>
<dbReference type="InterPro" id="IPR001242">
    <property type="entry name" value="Condensation_dom"/>
</dbReference>
<keyword evidence="6" id="KW-1185">Reference proteome</keyword>
<reference evidence="5 6" key="1">
    <citation type="submission" date="2023-02" db="EMBL/GenBank/DDBJ databases">
        <title>Dictyobacter halimunensis sp. nov., a new member of the class Ktedonobacteria from forest soil in a geothermal area.</title>
        <authorList>
            <person name="Rachmania M.K."/>
            <person name="Ningsih F."/>
            <person name="Sakai Y."/>
            <person name="Yabe S."/>
            <person name="Yokota A."/>
            <person name="Sjamsuridzal W."/>
        </authorList>
    </citation>
    <scope>NUCLEOTIDE SEQUENCE [LARGE SCALE GENOMIC DNA]</scope>
    <source>
        <strain evidence="5 6">S3.2.2.5</strain>
    </source>
</reference>
<dbReference type="PANTHER" id="PTHR45527">
    <property type="entry name" value="NONRIBOSOMAL PEPTIDE SYNTHETASE"/>
    <property type="match status" value="1"/>
</dbReference>
<organism evidence="5 6">
    <name type="scientific">Dictyobacter halimunensis</name>
    <dbReference type="NCBI Taxonomy" id="3026934"/>
    <lineage>
        <taxon>Bacteria</taxon>
        <taxon>Bacillati</taxon>
        <taxon>Chloroflexota</taxon>
        <taxon>Ktedonobacteria</taxon>
        <taxon>Ktedonobacterales</taxon>
        <taxon>Dictyobacteraceae</taxon>
        <taxon>Dictyobacter</taxon>
    </lineage>
</organism>
<gene>
    <name evidence="5" type="ORF">KDH_23790</name>
</gene>
<keyword evidence="3" id="KW-0597">Phosphoprotein</keyword>
<dbReference type="InterPro" id="IPR025110">
    <property type="entry name" value="AMP-bd_C"/>
</dbReference>
<accession>A0ABQ6FPB9</accession>
<dbReference type="Gene3D" id="3.40.50.1820">
    <property type="entry name" value="alpha/beta hydrolase"/>
    <property type="match status" value="1"/>
</dbReference>
<sequence length="1103" mass="124025">MTMLNTNDEQVPGVEQDMALAEDPVELSPDEEEQTYLFPASFAQERLWLLNQLEPENTAYNLLVTLELTGPLDVAALTASLNALVRRHETLRTSLIMLDGQLMQSISAEQEIDIERIDLHAVTLEQRTSEIQSWMRKASKREFKLDRGPLLHATLLQFQPTFSVLLVAIHHIIADGWSLPIFFQELCAYYNATVQQHPAELPELTIQYADYAVWQRDWLASGELDEQLTYWKETLSGAPALLDLPTDHVRPAVQTFQGCRHNFALSPALSSQIEALGHRNRTTLYMTLLAAFQILLFRYSGQDDILIGTPIAGRTRMDLEGIIGLFTNTLVLRGNLANDPSFHELLTRVRQATLDAYSNQDLPLERLVEELKPERNLSYNPLFQVMFIVQNTPSDAFTLADLTLKVLQAPVETAKFDLTLTFWQGDGTLHAYLEYNTDLFESATIQRMAHQLQTLLEGIVANEHLPISRLPLLSAQEQQQLVATFNAPPTTYPRERHIHHLFEAQAERVPLRPAIQVGEKQLAYQELNQQANQLARLLQHRGIHPGASIGICLERSADMLVAILAILKAGATYIPLDPDYPESRLKFIIQDANIAMLITRQALQERFQFTGTRNLCLDQENAAIEQEARDNLNLQVAAEQPAYLIYTSGSTGTPKGVSIPHSALNNFLDYMQKKFQLTEHDMVMAISSLSFDISALELFLPLSSGACIKLIRRQEATDGRLLVKLIDQSDITLMQATPSTWHMLIAAGWQGKPTATLLCGGEALPLDLAQQLARRGRELWNVYGPTEATIWATLCQIEAETQHISLGQPMDNVSLYVLDKQLQLVPIGVPGELYIGGEGIAHGYHHRPALTATSFLPDPFTGRPGARMYKTGDVVRYRYDHQLEYLGRADFQVKVRGHRIELGEIEACLERLPTVKQAVVTVHENQSHDQRIVAYLQTTAALTVAEVRQHLQRELPTYMVPSAFIMLDEWPLTPNGKIDRRVLPAPDVEQEGQSEFVLPINHVEEVLVQLWTQLLGIDQVSTNWNFFQLGGHSLLGTQLMIRIAETLKVELPLRTLFEDPTISGLAGAIERQSEQEAKRKKASPVRLTRTAQRLSSLNAAKKK</sequence>
<dbReference type="SUPFAM" id="SSF47336">
    <property type="entry name" value="ACP-like"/>
    <property type="match status" value="1"/>
</dbReference>
<dbReference type="InterPro" id="IPR020845">
    <property type="entry name" value="AMP-binding_CS"/>
</dbReference>